<keyword evidence="6 10" id="KW-0067">ATP-binding</keyword>
<dbReference type="GO" id="GO:0048468">
    <property type="term" value="P:cell development"/>
    <property type="evidence" value="ECO:0007669"/>
    <property type="project" value="UniProtKB-ARBA"/>
</dbReference>
<dbReference type="GO" id="GO:0012505">
    <property type="term" value="C:endomembrane system"/>
    <property type="evidence" value="ECO:0007669"/>
    <property type="project" value="UniProtKB-SubCell"/>
</dbReference>
<evidence type="ECO:0000259" key="13">
    <source>
        <dbReference type="PROSITE" id="PS50011"/>
    </source>
</evidence>
<evidence type="ECO:0000256" key="9">
    <source>
        <dbReference type="ARBA" id="ARBA00051243"/>
    </source>
</evidence>
<dbReference type="PROSITE" id="PS50011">
    <property type="entry name" value="PROTEIN_KINASE_DOM"/>
    <property type="match status" value="1"/>
</dbReference>
<dbReference type="EMBL" id="OE000737">
    <property type="protein sequence ID" value="CAD7454861.1"/>
    <property type="molecule type" value="Genomic_DNA"/>
</dbReference>
<feature type="region of interest" description="Disordered" evidence="11">
    <location>
        <begin position="547"/>
        <end position="570"/>
    </location>
</feature>
<dbReference type="GO" id="GO:0030424">
    <property type="term" value="C:axon"/>
    <property type="evidence" value="ECO:0007669"/>
    <property type="project" value="TreeGrafter"/>
</dbReference>
<evidence type="ECO:0000256" key="11">
    <source>
        <dbReference type="SAM" id="MobiDB-lite"/>
    </source>
</evidence>
<evidence type="ECO:0000256" key="3">
    <source>
        <dbReference type="ARBA" id="ARBA00022679"/>
    </source>
</evidence>
<dbReference type="FunFam" id="1.10.510.10:FF:001512">
    <property type="entry name" value="Receptor tyrosine-protein kinase erbB-2"/>
    <property type="match status" value="1"/>
</dbReference>
<dbReference type="InterPro" id="IPR008266">
    <property type="entry name" value="Tyr_kinase_AS"/>
</dbReference>
<dbReference type="PANTHER" id="PTHR24416:SF619">
    <property type="entry name" value="TYROSINE-PROTEIN KINASE TRANSMEMBRANE RECEPTOR ROR-LIKE PROTEIN"/>
    <property type="match status" value="1"/>
</dbReference>
<organism evidence="14">
    <name type="scientific">Timema tahoe</name>
    <dbReference type="NCBI Taxonomy" id="61484"/>
    <lineage>
        <taxon>Eukaryota</taxon>
        <taxon>Metazoa</taxon>
        <taxon>Ecdysozoa</taxon>
        <taxon>Arthropoda</taxon>
        <taxon>Hexapoda</taxon>
        <taxon>Insecta</taxon>
        <taxon>Pterygota</taxon>
        <taxon>Neoptera</taxon>
        <taxon>Polyneoptera</taxon>
        <taxon>Phasmatodea</taxon>
        <taxon>Timematodea</taxon>
        <taxon>Timematoidea</taxon>
        <taxon>Timematidae</taxon>
        <taxon>Timema</taxon>
    </lineage>
</organism>
<dbReference type="InterPro" id="IPR011009">
    <property type="entry name" value="Kinase-like_dom_sf"/>
</dbReference>
<dbReference type="GO" id="GO:1990090">
    <property type="term" value="P:cellular response to nerve growth factor stimulus"/>
    <property type="evidence" value="ECO:0007669"/>
    <property type="project" value="TreeGrafter"/>
</dbReference>
<dbReference type="GO" id="GO:0043235">
    <property type="term" value="C:receptor complex"/>
    <property type="evidence" value="ECO:0007669"/>
    <property type="project" value="TreeGrafter"/>
</dbReference>
<name>A0A7R9IBQ2_9NEOP</name>
<keyword evidence="8" id="KW-0829">Tyrosine-protein kinase</keyword>
<dbReference type="InterPro" id="IPR050122">
    <property type="entry name" value="RTK"/>
</dbReference>
<evidence type="ECO:0000256" key="6">
    <source>
        <dbReference type="ARBA" id="ARBA00022840"/>
    </source>
</evidence>
<dbReference type="Gene3D" id="1.10.510.10">
    <property type="entry name" value="Transferase(Phosphotransferase) domain 1"/>
    <property type="match status" value="1"/>
</dbReference>
<dbReference type="SMART" id="SM00220">
    <property type="entry name" value="S_TKc"/>
    <property type="match status" value="1"/>
</dbReference>
<dbReference type="SUPFAM" id="SSF56112">
    <property type="entry name" value="Protein kinase-like (PK-like)"/>
    <property type="match status" value="1"/>
</dbReference>
<evidence type="ECO:0000256" key="8">
    <source>
        <dbReference type="ARBA" id="ARBA00023137"/>
    </source>
</evidence>
<dbReference type="GO" id="GO:0010976">
    <property type="term" value="P:positive regulation of neuron projection development"/>
    <property type="evidence" value="ECO:0007669"/>
    <property type="project" value="TreeGrafter"/>
</dbReference>
<dbReference type="PRINTS" id="PR00109">
    <property type="entry name" value="TYRKINASE"/>
</dbReference>
<comment type="subcellular location">
    <subcellularLocation>
        <location evidence="2">Endomembrane system</location>
    </subcellularLocation>
    <subcellularLocation>
        <location evidence="1">Membrane</location>
        <topology evidence="1">Single-pass membrane protein</topology>
    </subcellularLocation>
</comment>
<feature type="binding site" evidence="10">
    <location>
        <position position="277"/>
    </location>
    <ligand>
        <name>ATP</name>
        <dbReference type="ChEBI" id="CHEBI:30616"/>
    </ligand>
</feature>
<dbReference type="InterPro" id="IPR001245">
    <property type="entry name" value="Ser-Thr/Tyr_kinase_cat_dom"/>
</dbReference>
<gene>
    <name evidence="14" type="ORF">TTEB3V08_LOCUS2954</name>
</gene>
<keyword evidence="3" id="KW-0808">Transferase</keyword>
<keyword evidence="12" id="KW-1133">Transmembrane helix</keyword>
<sequence>MSKKEFPHLHGRRLGNNLGKLPSVDPTKILTPITPSSAVHPTETRTSISPSSGVELNTTSALANYAIEADQGCKPGLCGVDAACVPKGDGRYTCVCPHDNSPPTTDLKCPNRRTVALTPSPFHNIMITSGANTTAGNSSGTITQQAEMSTRHESLPSNNSLMLAMFGVLAVLAVLFLTVCLWKRKAMRECINRPGKSRKPSSSPNLVSLSKGLLVPERYQHNPQYSICTSPDSLPVPVLPREHLTFMQEIGEGCFGKVYKGELKKEDGSDAKIVAVKVLKDSASREAEDDFMREVDIMSTFRHINILSLIGVVLRDSSHSPWMVFEFMSHGDLAEVLRRNSRQFWKPVTGLLPLNKDSLLSVALQISAGMCYLASQRFVHRDLACRNCLVGSGLTVKIADFGMSRDIYTCDYYKIGGSRLLPVRWMSPESVMYGRFTLESDVWSYGVVLWEIYSMGKQPYYGHSNEEVRTLYAPGYESRVPGFDSRMIPWVVRLILQGIMLIPPDDCPTLICELMRSCWKTEPRDRIRFPEIYDKLCEARDESPVAETSDTIPALSNSQGSAFVPSSTPLPRPPEVIPVGQFRTVELLDTENYLLPQVPPASRTEYLQPLPD</sequence>
<keyword evidence="5" id="KW-0418">Kinase</keyword>
<dbReference type="Pfam" id="PF07714">
    <property type="entry name" value="PK_Tyr_Ser-Thr"/>
    <property type="match status" value="1"/>
</dbReference>
<evidence type="ECO:0000256" key="4">
    <source>
        <dbReference type="ARBA" id="ARBA00022741"/>
    </source>
</evidence>
<feature type="region of interest" description="Disordered" evidence="11">
    <location>
        <begin position="1"/>
        <end position="53"/>
    </location>
</feature>
<dbReference type="PROSITE" id="PS00107">
    <property type="entry name" value="PROTEIN_KINASE_ATP"/>
    <property type="match status" value="1"/>
</dbReference>
<accession>A0A7R9IBQ2</accession>
<dbReference type="InterPro" id="IPR020635">
    <property type="entry name" value="Tyr_kinase_cat_dom"/>
</dbReference>
<keyword evidence="7 12" id="KW-0472">Membrane</keyword>
<comment type="catalytic activity">
    <reaction evidence="9">
        <text>L-tyrosyl-[protein] + ATP = O-phospho-L-tyrosyl-[protein] + ADP + H(+)</text>
        <dbReference type="Rhea" id="RHEA:10596"/>
        <dbReference type="Rhea" id="RHEA-COMP:10136"/>
        <dbReference type="Rhea" id="RHEA-COMP:20101"/>
        <dbReference type="ChEBI" id="CHEBI:15378"/>
        <dbReference type="ChEBI" id="CHEBI:30616"/>
        <dbReference type="ChEBI" id="CHEBI:46858"/>
        <dbReference type="ChEBI" id="CHEBI:61978"/>
        <dbReference type="ChEBI" id="CHEBI:456216"/>
        <dbReference type="EC" id="2.7.10.1"/>
    </reaction>
</comment>
<dbReference type="PANTHER" id="PTHR24416">
    <property type="entry name" value="TYROSINE-PROTEIN KINASE RECEPTOR"/>
    <property type="match status" value="1"/>
</dbReference>
<feature type="transmembrane region" description="Helical" evidence="12">
    <location>
        <begin position="161"/>
        <end position="182"/>
    </location>
</feature>
<evidence type="ECO:0000256" key="10">
    <source>
        <dbReference type="PROSITE-ProRule" id="PRU10141"/>
    </source>
</evidence>
<dbReference type="PROSITE" id="PS00109">
    <property type="entry name" value="PROTEIN_KINASE_TYR"/>
    <property type="match status" value="1"/>
</dbReference>
<dbReference type="GO" id="GO:0030182">
    <property type="term" value="P:neuron differentiation"/>
    <property type="evidence" value="ECO:0007669"/>
    <property type="project" value="UniProtKB-ARBA"/>
</dbReference>
<dbReference type="InterPro" id="IPR017441">
    <property type="entry name" value="Protein_kinase_ATP_BS"/>
</dbReference>
<evidence type="ECO:0000256" key="5">
    <source>
        <dbReference type="ARBA" id="ARBA00022777"/>
    </source>
</evidence>
<protein>
    <recommendedName>
        <fullName evidence="13">Protein kinase domain-containing protein</fullName>
    </recommendedName>
</protein>
<dbReference type="GO" id="GO:0043121">
    <property type="term" value="F:neurotrophin binding"/>
    <property type="evidence" value="ECO:0007669"/>
    <property type="project" value="TreeGrafter"/>
</dbReference>
<dbReference type="GO" id="GO:0050793">
    <property type="term" value="P:regulation of developmental process"/>
    <property type="evidence" value="ECO:0007669"/>
    <property type="project" value="UniProtKB-ARBA"/>
</dbReference>
<feature type="domain" description="Protein kinase" evidence="13">
    <location>
        <begin position="244"/>
        <end position="546"/>
    </location>
</feature>
<dbReference type="GO" id="GO:0051897">
    <property type="term" value="P:positive regulation of phosphatidylinositol 3-kinase/protein kinase B signal transduction"/>
    <property type="evidence" value="ECO:0007669"/>
    <property type="project" value="TreeGrafter"/>
</dbReference>
<dbReference type="InterPro" id="IPR000719">
    <property type="entry name" value="Prot_kinase_dom"/>
</dbReference>
<dbReference type="GO" id="GO:0007169">
    <property type="term" value="P:cell surface receptor protein tyrosine kinase signaling pathway"/>
    <property type="evidence" value="ECO:0007669"/>
    <property type="project" value="TreeGrafter"/>
</dbReference>
<keyword evidence="4 10" id="KW-0547">Nucleotide-binding</keyword>
<keyword evidence="12" id="KW-0812">Transmembrane</keyword>
<dbReference type="GO" id="GO:0005030">
    <property type="term" value="F:neurotrophin receptor activity"/>
    <property type="evidence" value="ECO:0007669"/>
    <property type="project" value="TreeGrafter"/>
</dbReference>
<feature type="compositionally biased region" description="Polar residues" evidence="11">
    <location>
        <begin position="547"/>
        <end position="567"/>
    </location>
</feature>
<dbReference type="GO" id="GO:0004714">
    <property type="term" value="F:transmembrane receptor protein tyrosine kinase activity"/>
    <property type="evidence" value="ECO:0007669"/>
    <property type="project" value="UniProtKB-EC"/>
</dbReference>
<feature type="compositionally biased region" description="Polar residues" evidence="11">
    <location>
        <begin position="33"/>
        <end position="53"/>
    </location>
</feature>
<reference evidence="14" key="1">
    <citation type="submission" date="2020-11" db="EMBL/GenBank/DDBJ databases">
        <authorList>
            <person name="Tran Van P."/>
        </authorList>
    </citation>
    <scope>NUCLEOTIDE SEQUENCE</scope>
</reference>
<dbReference type="GO" id="GO:0005524">
    <property type="term" value="F:ATP binding"/>
    <property type="evidence" value="ECO:0007669"/>
    <property type="project" value="UniProtKB-UniRule"/>
</dbReference>
<dbReference type="SMART" id="SM00219">
    <property type="entry name" value="TyrKc"/>
    <property type="match status" value="1"/>
</dbReference>
<proteinExistence type="predicted"/>
<evidence type="ECO:0000313" key="14">
    <source>
        <dbReference type="EMBL" id="CAD7454861.1"/>
    </source>
</evidence>
<evidence type="ECO:0000256" key="1">
    <source>
        <dbReference type="ARBA" id="ARBA00004167"/>
    </source>
</evidence>
<dbReference type="GO" id="GO:0005886">
    <property type="term" value="C:plasma membrane"/>
    <property type="evidence" value="ECO:0007669"/>
    <property type="project" value="TreeGrafter"/>
</dbReference>
<dbReference type="AlphaFoldDB" id="A0A7R9IBQ2"/>
<evidence type="ECO:0000256" key="12">
    <source>
        <dbReference type="SAM" id="Phobius"/>
    </source>
</evidence>
<evidence type="ECO:0000256" key="2">
    <source>
        <dbReference type="ARBA" id="ARBA00004308"/>
    </source>
</evidence>
<dbReference type="Gene3D" id="3.30.200.20">
    <property type="entry name" value="Phosphorylase Kinase, domain 1"/>
    <property type="match status" value="1"/>
</dbReference>
<evidence type="ECO:0000256" key="7">
    <source>
        <dbReference type="ARBA" id="ARBA00023136"/>
    </source>
</evidence>